<evidence type="ECO:0000313" key="2">
    <source>
        <dbReference type="Proteomes" id="UP001215280"/>
    </source>
</evidence>
<organism evidence="1 2">
    <name type="scientific">Mycena maculata</name>
    <dbReference type="NCBI Taxonomy" id="230809"/>
    <lineage>
        <taxon>Eukaryota</taxon>
        <taxon>Fungi</taxon>
        <taxon>Dikarya</taxon>
        <taxon>Basidiomycota</taxon>
        <taxon>Agaricomycotina</taxon>
        <taxon>Agaricomycetes</taxon>
        <taxon>Agaricomycetidae</taxon>
        <taxon>Agaricales</taxon>
        <taxon>Marasmiineae</taxon>
        <taxon>Mycenaceae</taxon>
        <taxon>Mycena</taxon>
    </lineage>
</organism>
<sequence>HQVLSITDKPAVTFIVGAEDIYRFPKPNGVRVWFEKTLGHGESRLFYRTTRI</sequence>
<dbReference type="AlphaFoldDB" id="A0AAD7HT04"/>
<proteinExistence type="predicted"/>
<reference evidence="1" key="1">
    <citation type="submission" date="2023-03" db="EMBL/GenBank/DDBJ databases">
        <title>Massive genome expansion in bonnet fungi (Mycena s.s.) driven by repeated elements and novel gene families across ecological guilds.</title>
        <authorList>
            <consortium name="Lawrence Berkeley National Laboratory"/>
            <person name="Harder C.B."/>
            <person name="Miyauchi S."/>
            <person name="Viragh M."/>
            <person name="Kuo A."/>
            <person name="Thoen E."/>
            <person name="Andreopoulos B."/>
            <person name="Lu D."/>
            <person name="Skrede I."/>
            <person name="Drula E."/>
            <person name="Henrissat B."/>
            <person name="Morin E."/>
            <person name="Kohler A."/>
            <person name="Barry K."/>
            <person name="LaButti K."/>
            <person name="Morin E."/>
            <person name="Salamov A."/>
            <person name="Lipzen A."/>
            <person name="Mereny Z."/>
            <person name="Hegedus B."/>
            <person name="Baldrian P."/>
            <person name="Stursova M."/>
            <person name="Weitz H."/>
            <person name="Taylor A."/>
            <person name="Grigoriev I.V."/>
            <person name="Nagy L.G."/>
            <person name="Martin F."/>
            <person name="Kauserud H."/>
        </authorList>
    </citation>
    <scope>NUCLEOTIDE SEQUENCE</scope>
    <source>
        <strain evidence="1">CBHHK188m</strain>
    </source>
</reference>
<feature type="non-terminal residue" evidence="1">
    <location>
        <position position="1"/>
    </location>
</feature>
<protein>
    <submittedName>
        <fullName evidence="1">Uncharacterized protein</fullName>
    </submittedName>
</protein>
<dbReference type="Proteomes" id="UP001215280">
    <property type="component" value="Unassembled WGS sequence"/>
</dbReference>
<evidence type="ECO:0000313" key="1">
    <source>
        <dbReference type="EMBL" id="KAJ7727649.1"/>
    </source>
</evidence>
<comment type="caution">
    <text evidence="1">The sequence shown here is derived from an EMBL/GenBank/DDBJ whole genome shotgun (WGS) entry which is preliminary data.</text>
</comment>
<gene>
    <name evidence="1" type="ORF">DFH07DRAFT_757638</name>
</gene>
<accession>A0AAD7HT04</accession>
<dbReference type="EMBL" id="JARJLG010000210">
    <property type="protein sequence ID" value="KAJ7727649.1"/>
    <property type="molecule type" value="Genomic_DNA"/>
</dbReference>
<keyword evidence="2" id="KW-1185">Reference proteome</keyword>
<name>A0AAD7HT04_9AGAR</name>